<keyword evidence="9" id="KW-1185">Reference proteome</keyword>
<feature type="region of interest" description="Disordered" evidence="6">
    <location>
        <begin position="1"/>
        <end position="23"/>
    </location>
</feature>
<keyword evidence="4 7" id="KW-1133">Transmembrane helix</keyword>
<feature type="transmembrane region" description="Helical" evidence="7">
    <location>
        <begin position="201"/>
        <end position="227"/>
    </location>
</feature>
<keyword evidence="5 7" id="KW-0472">Membrane</keyword>
<comment type="similarity">
    <text evidence="2">Belongs to the TMEM255 family.</text>
</comment>
<feature type="transmembrane region" description="Helical" evidence="7">
    <location>
        <begin position="32"/>
        <end position="52"/>
    </location>
</feature>
<proteinExistence type="inferred from homology"/>
<evidence type="ECO:0000256" key="2">
    <source>
        <dbReference type="ARBA" id="ARBA00007903"/>
    </source>
</evidence>
<evidence type="ECO:0000256" key="7">
    <source>
        <dbReference type="SAM" id="Phobius"/>
    </source>
</evidence>
<gene>
    <name evidence="8" type="ORF">SMAX5B_010187</name>
</gene>
<feature type="compositionally biased region" description="Basic and acidic residues" evidence="6">
    <location>
        <begin position="1"/>
        <end position="18"/>
    </location>
</feature>
<dbReference type="GO" id="GO:0016020">
    <property type="term" value="C:membrane"/>
    <property type="evidence" value="ECO:0007669"/>
    <property type="project" value="UniProtKB-SubCell"/>
</dbReference>
<dbReference type="Pfam" id="PF14967">
    <property type="entry name" value="FAM70"/>
    <property type="match status" value="1"/>
</dbReference>
<name>A0A2U9B5I4_SCOMX</name>
<dbReference type="STRING" id="52904.ENSSMAP00000032775"/>
<organism evidence="8 9">
    <name type="scientific">Scophthalmus maximus</name>
    <name type="common">Turbot</name>
    <name type="synonym">Psetta maxima</name>
    <dbReference type="NCBI Taxonomy" id="52904"/>
    <lineage>
        <taxon>Eukaryota</taxon>
        <taxon>Metazoa</taxon>
        <taxon>Chordata</taxon>
        <taxon>Craniata</taxon>
        <taxon>Vertebrata</taxon>
        <taxon>Euteleostomi</taxon>
        <taxon>Actinopterygii</taxon>
        <taxon>Neopterygii</taxon>
        <taxon>Teleostei</taxon>
        <taxon>Neoteleostei</taxon>
        <taxon>Acanthomorphata</taxon>
        <taxon>Carangaria</taxon>
        <taxon>Pleuronectiformes</taxon>
        <taxon>Pleuronectoidei</taxon>
        <taxon>Scophthalmidae</taxon>
        <taxon>Scophthalmus</taxon>
    </lineage>
</organism>
<sequence>MTATARSKEAAGRDKPEPQSRATETTVRVRRALWLVVAMLSLSLLLVVLGVYTTTRTESLNVTGYTSGVILTLGSFLGLLGLRLEENCKQLLTAAIVFLSLGIVTAFLCLVIDGACIVLNMDMRPLTAERCQYYSSGNSYIYENFYTSVSCWNLKESCNMTVRSGTCYCCDLYDCANGGYLSNYYEFVGVKSCKEVFTLYILIWTLAGLNLVAFFKGILVTAVLGSIRDLVTRTHVRTHTHTHTHAHTRTHTHTHKVTLKIRLAERDPLKMLTRTCSSLKKAELTADGAIEMSKHERPPFSLSMARAVLRVKAPFGHSISLFHTRWRRKIRRSGEGDEDNPSTPRSCSGVGVSGGQGVSDVLLPDARQLFSERGRLPRIL</sequence>
<comment type="subcellular location">
    <subcellularLocation>
        <location evidence="1">Membrane</location>
        <topology evidence="1">Multi-pass membrane protein</topology>
    </subcellularLocation>
</comment>
<dbReference type="Proteomes" id="UP000246464">
    <property type="component" value="Chromosome 3"/>
</dbReference>
<dbReference type="PANTHER" id="PTHR33721:SF4">
    <property type="entry name" value="TRANSMEMBRANE PROTEIN 255B"/>
    <property type="match status" value="1"/>
</dbReference>
<keyword evidence="3 7" id="KW-0812">Transmembrane</keyword>
<evidence type="ECO:0000256" key="4">
    <source>
        <dbReference type="ARBA" id="ARBA00022989"/>
    </source>
</evidence>
<evidence type="ECO:0000256" key="5">
    <source>
        <dbReference type="ARBA" id="ARBA00023136"/>
    </source>
</evidence>
<evidence type="ECO:0000256" key="1">
    <source>
        <dbReference type="ARBA" id="ARBA00004141"/>
    </source>
</evidence>
<dbReference type="PANTHER" id="PTHR33721">
    <property type="entry name" value="TRANSMEMBRANE PROTEIN 255B-LIKE"/>
    <property type="match status" value="1"/>
</dbReference>
<evidence type="ECO:0000313" key="8">
    <source>
        <dbReference type="EMBL" id="AWO99174.1"/>
    </source>
</evidence>
<accession>A0A2U9B5I4</accession>
<evidence type="ECO:0000256" key="3">
    <source>
        <dbReference type="ARBA" id="ARBA00022692"/>
    </source>
</evidence>
<evidence type="ECO:0000313" key="9">
    <source>
        <dbReference type="Proteomes" id="UP000246464"/>
    </source>
</evidence>
<protein>
    <submittedName>
        <fullName evidence="8">Putative transmembrane protein 255B-like</fullName>
    </submittedName>
</protein>
<feature type="transmembrane region" description="Helical" evidence="7">
    <location>
        <begin position="64"/>
        <end position="82"/>
    </location>
</feature>
<evidence type="ECO:0000256" key="6">
    <source>
        <dbReference type="SAM" id="MobiDB-lite"/>
    </source>
</evidence>
<dbReference type="InterPro" id="IPR028014">
    <property type="entry name" value="TMEM255"/>
</dbReference>
<dbReference type="AlphaFoldDB" id="A0A2U9B5I4"/>
<feature type="transmembrane region" description="Helical" evidence="7">
    <location>
        <begin position="94"/>
        <end position="120"/>
    </location>
</feature>
<feature type="region of interest" description="Disordered" evidence="6">
    <location>
        <begin position="332"/>
        <end position="354"/>
    </location>
</feature>
<dbReference type="EMBL" id="CP026245">
    <property type="protein sequence ID" value="AWO99174.1"/>
    <property type="molecule type" value="Genomic_DNA"/>
</dbReference>
<reference evidence="8 9" key="1">
    <citation type="submission" date="2017-12" db="EMBL/GenBank/DDBJ databases">
        <title>Integrating genomic resources of turbot (Scophthalmus maximus) in depth evaluation of genetic and physical mapping variation across individuals.</title>
        <authorList>
            <person name="Martinez P."/>
        </authorList>
    </citation>
    <scope>NUCLEOTIDE SEQUENCE [LARGE SCALE GENOMIC DNA]</scope>
</reference>